<reference evidence="15 16" key="1">
    <citation type="submission" date="2015-12" db="EMBL/GenBank/DDBJ databases">
        <title>Genome sequence of Oceanibaculum pacificum MCCC 1A02656.</title>
        <authorList>
            <person name="Lu L."/>
            <person name="Lai Q."/>
            <person name="Shao Z."/>
            <person name="Qian P."/>
        </authorList>
    </citation>
    <scope>NUCLEOTIDE SEQUENCE [LARGE SCALE GENOMIC DNA]</scope>
    <source>
        <strain evidence="15 16">MCCC 1A02656</strain>
    </source>
</reference>
<dbReference type="InterPro" id="IPR008332">
    <property type="entry name" value="MethylG_MeTrfase_N"/>
</dbReference>
<dbReference type="PIRSF" id="PIRSF000409">
    <property type="entry name" value="Ada"/>
    <property type="match status" value="1"/>
</dbReference>
<feature type="binding site" evidence="13">
    <location>
        <position position="75"/>
    </location>
    <ligand>
        <name>Zn(2+)</name>
        <dbReference type="ChEBI" id="CHEBI:29105"/>
    </ligand>
</feature>
<dbReference type="CDD" id="cd06445">
    <property type="entry name" value="ATase"/>
    <property type="match status" value="1"/>
</dbReference>
<evidence type="ECO:0000256" key="1">
    <source>
        <dbReference type="ARBA" id="ARBA00001286"/>
    </source>
</evidence>
<feature type="binding site" evidence="13">
    <location>
        <position position="41"/>
    </location>
    <ligand>
        <name>Zn(2+)</name>
        <dbReference type="ChEBI" id="CHEBI:29105"/>
    </ligand>
</feature>
<dbReference type="InterPro" id="IPR014048">
    <property type="entry name" value="MethylDNA_cys_MeTrfase_DNA-bd"/>
</dbReference>
<evidence type="ECO:0000256" key="13">
    <source>
        <dbReference type="PIRSR" id="PIRSR000409-3"/>
    </source>
</evidence>
<evidence type="ECO:0000256" key="8">
    <source>
        <dbReference type="ARBA" id="ARBA00023159"/>
    </source>
</evidence>
<dbReference type="Gene3D" id="1.10.10.60">
    <property type="entry name" value="Homeodomain-like"/>
    <property type="match status" value="1"/>
</dbReference>
<evidence type="ECO:0000256" key="4">
    <source>
        <dbReference type="ARBA" id="ARBA00022603"/>
    </source>
</evidence>
<dbReference type="InterPro" id="IPR009057">
    <property type="entry name" value="Homeodomain-like_sf"/>
</dbReference>
<evidence type="ECO:0000256" key="9">
    <source>
        <dbReference type="ARBA" id="ARBA00023163"/>
    </source>
</evidence>
<feature type="active site" description="Nucleophile; methyl group acceptor from either O6-methylguanine or O4-methylthymine" evidence="12">
    <location>
        <position position="325"/>
    </location>
</feature>
<dbReference type="InterPro" id="IPR018060">
    <property type="entry name" value="HTH_AraC"/>
</dbReference>
<dbReference type="InterPro" id="IPR036217">
    <property type="entry name" value="MethylDNA_cys_MeTrfase_DNAb"/>
</dbReference>
<dbReference type="PANTHER" id="PTHR10815">
    <property type="entry name" value="METHYLATED-DNA--PROTEIN-CYSTEINE METHYLTRANSFERASE"/>
    <property type="match status" value="1"/>
</dbReference>
<comment type="similarity">
    <text evidence="2">Belongs to the MGMT family.</text>
</comment>
<dbReference type="Gene3D" id="3.30.160.70">
    <property type="entry name" value="Methylated DNA-protein cysteine methyltransferase domain"/>
    <property type="match status" value="1"/>
</dbReference>
<feature type="binding site" evidence="13">
    <location>
        <position position="72"/>
    </location>
    <ligand>
        <name>Zn(2+)</name>
        <dbReference type="ChEBI" id="CHEBI:29105"/>
    </ligand>
</feature>
<dbReference type="SUPFAM" id="SSF57884">
    <property type="entry name" value="Ada DNA repair protein, N-terminal domain (N-Ada 10)"/>
    <property type="match status" value="1"/>
</dbReference>
<dbReference type="NCBIfam" id="TIGR00589">
    <property type="entry name" value="ogt"/>
    <property type="match status" value="1"/>
</dbReference>
<dbReference type="SMART" id="SM00342">
    <property type="entry name" value="HTH_ARAC"/>
    <property type="match status" value="1"/>
</dbReference>
<keyword evidence="8" id="KW-0010">Activator</keyword>
<evidence type="ECO:0000256" key="3">
    <source>
        <dbReference type="ARBA" id="ARBA00011918"/>
    </source>
</evidence>
<protein>
    <recommendedName>
        <fullName evidence="3">methylated-DNA--[protein]-cysteine S-methyltransferase</fullName>
        <ecNumber evidence="3">2.1.1.63</ecNumber>
    </recommendedName>
</protein>
<keyword evidence="4" id="KW-0489">Methyltransferase</keyword>
<evidence type="ECO:0000256" key="7">
    <source>
        <dbReference type="ARBA" id="ARBA00023015"/>
    </source>
</evidence>
<dbReference type="InterPro" id="IPR016221">
    <property type="entry name" value="Bifunct_regulatory_prot_Ada"/>
</dbReference>
<comment type="catalytic activity">
    <reaction evidence="11">
        <text>a 6-O-methyl-2'-deoxyguanosine in DNA + L-cysteinyl-[protein] = S-methyl-L-cysteinyl-[protein] + a 2'-deoxyguanosine in DNA</text>
        <dbReference type="Rhea" id="RHEA:24000"/>
        <dbReference type="Rhea" id="RHEA-COMP:10131"/>
        <dbReference type="Rhea" id="RHEA-COMP:10132"/>
        <dbReference type="Rhea" id="RHEA-COMP:11367"/>
        <dbReference type="Rhea" id="RHEA-COMP:11368"/>
        <dbReference type="ChEBI" id="CHEBI:29950"/>
        <dbReference type="ChEBI" id="CHEBI:82612"/>
        <dbReference type="ChEBI" id="CHEBI:85445"/>
        <dbReference type="ChEBI" id="CHEBI:85448"/>
        <dbReference type="EC" id="2.1.1.63"/>
    </reaction>
</comment>
<dbReference type="GO" id="GO:0003700">
    <property type="term" value="F:DNA-binding transcription factor activity"/>
    <property type="evidence" value="ECO:0007669"/>
    <property type="project" value="InterPro"/>
</dbReference>
<dbReference type="Pfam" id="PF02805">
    <property type="entry name" value="Ada_Zn_binding"/>
    <property type="match status" value="1"/>
</dbReference>
<dbReference type="GO" id="GO:0006281">
    <property type="term" value="P:DNA repair"/>
    <property type="evidence" value="ECO:0007669"/>
    <property type="project" value="UniProtKB-KW"/>
</dbReference>
<keyword evidence="5" id="KW-0808">Transferase</keyword>
<feature type="binding site" evidence="13">
    <location>
        <position position="45"/>
    </location>
    <ligand>
        <name>Zn(2+)</name>
        <dbReference type="ChEBI" id="CHEBI:29105"/>
    </ligand>
</feature>
<dbReference type="EC" id="2.1.1.63" evidence="3"/>
<evidence type="ECO:0000259" key="14">
    <source>
        <dbReference type="PROSITE" id="PS01124"/>
    </source>
</evidence>
<dbReference type="PROSITE" id="PS01124">
    <property type="entry name" value="HTH_ARAC_FAMILY_2"/>
    <property type="match status" value="1"/>
</dbReference>
<dbReference type="InterPro" id="IPR004026">
    <property type="entry name" value="Ada_DNA_repair_Zn-bd"/>
</dbReference>
<comment type="catalytic activity">
    <reaction evidence="1">
        <text>a 4-O-methyl-thymidine in DNA + L-cysteinyl-[protein] = a thymidine in DNA + S-methyl-L-cysteinyl-[protein]</text>
        <dbReference type="Rhea" id="RHEA:53428"/>
        <dbReference type="Rhea" id="RHEA-COMP:10131"/>
        <dbReference type="Rhea" id="RHEA-COMP:10132"/>
        <dbReference type="Rhea" id="RHEA-COMP:13555"/>
        <dbReference type="Rhea" id="RHEA-COMP:13556"/>
        <dbReference type="ChEBI" id="CHEBI:29950"/>
        <dbReference type="ChEBI" id="CHEBI:82612"/>
        <dbReference type="ChEBI" id="CHEBI:137386"/>
        <dbReference type="ChEBI" id="CHEBI:137387"/>
        <dbReference type="EC" id="2.1.1.63"/>
    </reaction>
</comment>
<evidence type="ECO:0000256" key="11">
    <source>
        <dbReference type="ARBA" id="ARBA00049348"/>
    </source>
</evidence>
<keyword evidence="13" id="KW-0479">Metal-binding</keyword>
<dbReference type="Pfam" id="PF12833">
    <property type="entry name" value="HTH_18"/>
    <property type="match status" value="1"/>
</dbReference>
<keyword evidence="10" id="KW-0234">DNA repair</keyword>
<dbReference type="InterPro" id="IPR036388">
    <property type="entry name" value="WH-like_DNA-bd_sf"/>
</dbReference>
<comment type="cofactor">
    <cofactor evidence="13">
        <name>Zn(2+)</name>
        <dbReference type="ChEBI" id="CHEBI:29105"/>
    </cofactor>
    <text evidence="13">Binds 1 zinc ion per subunit.</text>
</comment>
<dbReference type="InterPro" id="IPR036631">
    <property type="entry name" value="MGMT_N_sf"/>
</dbReference>
<evidence type="ECO:0000256" key="6">
    <source>
        <dbReference type="ARBA" id="ARBA00022763"/>
    </source>
</evidence>
<dbReference type="Gene3D" id="3.40.10.10">
    <property type="entry name" value="DNA Methylphosphotriester Repair Domain"/>
    <property type="match status" value="1"/>
</dbReference>
<organism evidence="15 16">
    <name type="scientific">Oceanibaculum pacificum</name>
    <dbReference type="NCBI Taxonomy" id="580166"/>
    <lineage>
        <taxon>Bacteria</taxon>
        <taxon>Pseudomonadati</taxon>
        <taxon>Pseudomonadota</taxon>
        <taxon>Alphaproteobacteria</taxon>
        <taxon>Rhodospirillales</taxon>
        <taxon>Oceanibaculaceae</taxon>
        <taxon>Oceanibaculum</taxon>
    </lineage>
</organism>
<dbReference type="GO" id="GO:0032259">
    <property type="term" value="P:methylation"/>
    <property type="evidence" value="ECO:0007669"/>
    <property type="project" value="UniProtKB-KW"/>
</dbReference>
<evidence type="ECO:0000256" key="5">
    <source>
        <dbReference type="ARBA" id="ARBA00022679"/>
    </source>
</evidence>
<evidence type="ECO:0000256" key="10">
    <source>
        <dbReference type="ARBA" id="ARBA00023204"/>
    </source>
</evidence>
<comment type="caution">
    <text evidence="15">The sequence shown here is derived from an EMBL/GenBank/DDBJ whole genome shotgun (WGS) entry which is preliminary data.</text>
</comment>
<keyword evidence="6" id="KW-0227">DNA damage</keyword>
<keyword evidence="9" id="KW-0804">Transcription</keyword>
<dbReference type="FunFam" id="1.10.10.10:FF:000214">
    <property type="entry name" value="Methylated-DNA--protein-cysteine methyltransferase"/>
    <property type="match status" value="1"/>
</dbReference>
<evidence type="ECO:0000256" key="2">
    <source>
        <dbReference type="ARBA" id="ARBA00008711"/>
    </source>
</evidence>
<dbReference type="OrthoDB" id="9802228at2"/>
<dbReference type="GO" id="GO:0003908">
    <property type="term" value="F:methylated-DNA-[protein]-cysteine S-methyltransferase activity"/>
    <property type="evidence" value="ECO:0007669"/>
    <property type="project" value="UniProtKB-EC"/>
</dbReference>
<feature type="domain" description="HTH araC/xylS-type" evidence="14">
    <location>
        <begin position="91"/>
        <end position="187"/>
    </location>
</feature>
<dbReference type="Proteomes" id="UP000076400">
    <property type="component" value="Unassembled WGS sequence"/>
</dbReference>
<keyword evidence="13" id="KW-0862">Zinc</keyword>
<sequence length="355" mass="38887">MDMPFGGSLMSDDAAWRQVLDRDPAAAGAFVYAVTSTHIYCRPTCPSRRPRRENVRFYAVPEAAEQAGYRPCKRCRPEAAVPADPRLAAVRRACRRIEQSENPPGLETLAAEAGLSPFHFQRLFKQTVGISPKHYADARRQARLRHHLQKGEEVTSALYGAGYGSASRLYEKADAYLGMTPATYRKGGAGALIRYAMSDTPLGQLCVAATERGVCAVLLADDAVEALADLAAEFPKAQRLPDPEGLGEALQAILRHIAGQSPHIDLPLDIRATAFQRQVWDKLRQIPRGETRSYTDIAAALGAPQSVRAVARACASNPVAIVIPCHRVVRQNGDLAGYRWGLDRKRQLLAHERNS</sequence>
<dbReference type="EMBL" id="LPXN01000001">
    <property type="protein sequence ID" value="KZD12804.1"/>
    <property type="molecule type" value="Genomic_DNA"/>
</dbReference>
<accession>A0A154WGZ1</accession>
<dbReference type="InterPro" id="IPR001497">
    <property type="entry name" value="MethylDNA_cys_MeTrfase_AS"/>
</dbReference>
<dbReference type="NCBIfam" id="NF011964">
    <property type="entry name" value="PRK15435.1"/>
    <property type="match status" value="1"/>
</dbReference>
<evidence type="ECO:0000313" key="16">
    <source>
        <dbReference type="Proteomes" id="UP000076400"/>
    </source>
</evidence>
<keyword evidence="16" id="KW-1185">Reference proteome</keyword>
<dbReference type="PROSITE" id="PS00374">
    <property type="entry name" value="MGMT"/>
    <property type="match status" value="1"/>
</dbReference>
<dbReference type="Pfam" id="PF02870">
    <property type="entry name" value="Methyltransf_1N"/>
    <property type="match status" value="1"/>
</dbReference>
<dbReference type="GO" id="GO:0043565">
    <property type="term" value="F:sequence-specific DNA binding"/>
    <property type="evidence" value="ECO:0007669"/>
    <property type="project" value="InterPro"/>
</dbReference>
<dbReference type="GO" id="GO:0008270">
    <property type="term" value="F:zinc ion binding"/>
    <property type="evidence" value="ECO:0007669"/>
    <property type="project" value="InterPro"/>
</dbReference>
<dbReference type="PANTHER" id="PTHR10815:SF14">
    <property type="entry name" value="BIFUNCTIONAL TRANSCRIPTIONAL ACTIVATOR_DNA REPAIR ENZYME ADA"/>
    <property type="match status" value="1"/>
</dbReference>
<evidence type="ECO:0000313" key="15">
    <source>
        <dbReference type="EMBL" id="KZD12804.1"/>
    </source>
</evidence>
<name>A0A154WGZ1_9PROT</name>
<dbReference type="Pfam" id="PF01035">
    <property type="entry name" value="DNA_binding_1"/>
    <property type="match status" value="1"/>
</dbReference>
<dbReference type="SUPFAM" id="SSF53155">
    <property type="entry name" value="Methylated DNA-protein cysteine methyltransferase domain"/>
    <property type="match status" value="1"/>
</dbReference>
<keyword evidence="7" id="KW-0805">Transcription regulation</keyword>
<gene>
    <name evidence="15" type="ORF">AUP43_00225</name>
</gene>
<feature type="active site" description="Nucleophile; methyl group acceptor from methylphosphotriester" evidence="12">
    <location>
        <position position="41"/>
    </location>
</feature>
<dbReference type="InterPro" id="IPR035451">
    <property type="entry name" value="Ada-like_dom_sf"/>
</dbReference>
<evidence type="ECO:0000256" key="12">
    <source>
        <dbReference type="PIRSR" id="PIRSR000409-1"/>
    </source>
</evidence>
<dbReference type="Gene3D" id="1.10.10.10">
    <property type="entry name" value="Winged helix-like DNA-binding domain superfamily/Winged helix DNA-binding domain"/>
    <property type="match status" value="1"/>
</dbReference>
<dbReference type="SUPFAM" id="SSF46689">
    <property type="entry name" value="Homeodomain-like"/>
    <property type="match status" value="1"/>
</dbReference>
<proteinExistence type="inferred from homology"/>
<dbReference type="STRING" id="580166.AUP43_00225"/>
<dbReference type="SUPFAM" id="SSF46767">
    <property type="entry name" value="Methylated DNA-protein cysteine methyltransferase, C-terminal domain"/>
    <property type="match status" value="1"/>
</dbReference>
<dbReference type="AlphaFoldDB" id="A0A154WGZ1"/>